<dbReference type="SUPFAM" id="SSF46689">
    <property type="entry name" value="Homeodomain-like"/>
    <property type="match status" value="1"/>
</dbReference>
<proteinExistence type="predicted"/>
<sequence length="378" mass="43495">MATDFFRFDWFTAILLVGVVQGFFLALLFMAKRPHRQPYHHLLLAALVFCFACLLLEIFLCYSGLMFRTLSLVDFSEPLNFAVGPLTYLLFRSLIGKNFKARQWLHLLPFGLYIVYHLLFNLQPEAVKYNAYISAYFPELTQLNVTYSLDPDPLFLSAYTNVLTVLHVFVYLALSFLLLRRQLTAEASNPYFYSWARLLLLFFAATLLLLVVVKLSYERDLGDHLLALFLVMQLFYICYKLLTSSGFFQPVVKVKYEKSALSEKMKQDLLQKLRAAEQEKFYTKASASLPALAKQLHTSPHYLSQALNECLGKTFFEYLAELRIYEAKSILADSSYQHLKIEEVAEQTGYISKSAFSAAFKKQTGQTPGEYRKKAILS</sequence>
<evidence type="ECO:0000256" key="1">
    <source>
        <dbReference type="ARBA" id="ARBA00023015"/>
    </source>
</evidence>
<dbReference type="PANTHER" id="PTHR43280:SF2">
    <property type="entry name" value="HTH-TYPE TRANSCRIPTIONAL REGULATOR EXSA"/>
    <property type="match status" value="1"/>
</dbReference>
<dbReference type="Gene3D" id="1.10.10.60">
    <property type="entry name" value="Homeodomain-like"/>
    <property type="match status" value="2"/>
</dbReference>
<evidence type="ECO:0000256" key="2">
    <source>
        <dbReference type="ARBA" id="ARBA00023125"/>
    </source>
</evidence>
<dbReference type="InterPro" id="IPR020449">
    <property type="entry name" value="Tscrpt_reg_AraC-type_HTH"/>
</dbReference>
<dbReference type="RefSeq" id="WP_187065534.1">
    <property type="nucleotide sequence ID" value="NZ_JACRVF010000001.1"/>
</dbReference>
<dbReference type="PANTHER" id="PTHR43280">
    <property type="entry name" value="ARAC-FAMILY TRANSCRIPTIONAL REGULATOR"/>
    <property type="match status" value="1"/>
</dbReference>
<dbReference type="EMBL" id="JACRVF010000001">
    <property type="protein sequence ID" value="MBC5991532.1"/>
    <property type="molecule type" value="Genomic_DNA"/>
</dbReference>
<dbReference type="PROSITE" id="PS00041">
    <property type="entry name" value="HTH_ARAC_FAMILY_1"/>
    <property type="match status" value="1"/>
</dbReference>
<organism evidence="6 7">
    <name type="scientific">Pontibacter cellulosilyticus</name>
    <dbReference type="NCBI Taxonomy" id="1720253"/>
    <lineage>
        <taxon>Bacteria</taxon>
        <taxon>Pseudomonadati</taxon>
        <taxon>Bacteroidota</taxon>
        <taxon>Cytophagia</taxon>
        <taxon>Cytophagales</taxon>
        <taxon>Hymenobacteraceae</taxon>
        <taxon>Pontibacter</taxon>
    </lineage>
</organism>
<keyword evidence="1" id="KW-0805">Transcription regulation</keyword>
<dbReference type="InterPro" id="IPR018060">
    <property type="entry name" value="HTH_AraC"/>
</dbReference>
<feature type="transmembrane region" description="Helical" evidence="4">
    <location>
        <begin position="104"/>
        <end position="122"/>
    </location>
</feature>
<dbReference type="AlphaFoldDB" id="A0A923N5Z5"/>
<evidence type="ECO:0000259" key="5">
    <source>
        <dbReference type="PROSITE" id="PS01124"/>
    </source>
</evidence>
<dbReference type="GO" id="GO:0003700">
    <property type="term" value="F:DNA-binding transcription factor activity"/>
    <property type="evidence" value="ECO:0007669"/>
    <property type="project" value="InterPro"/>
</dbReference>
<reference evidence="6" key="1">
    <citation type="submission" date="2020-08" db="EMBL/GenBank/DDBJ databases">
        <title>Pontibacter sp. SD6 16S ribosomal RNA gene Genome sequencing and assembly.</title>
        <authorList>
            <person name="Kang M."/>
        </authorList>
    </citation>
    <scope>NUCLEOTIDE SEQUENCE</scope>
    <source>
        <strain evidence="6">SD6</strain>
    </source>
</reference>
<dbReference type="GO" id="GO:0043565">
    <property type="term" value="F:sequence-specific DNA binding"/>
    <property type="evidence" value="ECO:0007669"/>
    <property type="project" value="InterPro"/>
</dbReference>
<dbReference type="Pfam" id="PF12833">
    <property type="entry name" value="HTH_18"/>
    <property type="match status" value="1"/>
</dbReference>
<gene>
    <name evidence="6" type="ORF">H8S84_01630</name>
</gene>
<dbReference type="PROSITE" id="PS01124">
    <property type="entry name" value="HTH_ARAC_FAMILY_2"/>
    <property type="match status" value="1"/>
</dbReference>
<feature type="transmembrane region" description="Helical" evidence="4">
    <location>
        <begin position="42"/>
        <end position="67"/>
    </location>
</feature>
<dbReference type="InterPro" id="IPR009057">
    <property type="entry name" value="Homeodomain-like_sf"/>
</dbReference>
<feature type="transmembrane region" description="Helical" evidence="4">
    <location>
        <begin position="191"/>
        <end position="213"/>
    </location>
</feature>
<feature type="transmembrane region" description="Helical" evidence="4">
    <location>
        <begin position="12"/>
        <end position="30"/>
    </location>
</feature>
<protein>
    <submittedName>
        <fullName evidence="6">Helix-turn-helix transcriptional regulator</fullName>
    </submittedName>
</protein>
<name>A0A923N5Z5_9BACT</name>
<evidence type="ECO:0000256" key="4">
    <source>
        <dbReference type="SAM" id="Phobius"/>
    </source>
</evidence>
<dbReference type="PRINTS" id="PR00032">
    <property type="entry name" value="HTHARAC"/>
</dbReference>
<feature type="transmembrane region" description="Helical" evidence="4">
    <location>
        <begin position="158"/>
        <end position="179"/>
    </location>
</feature>
<feature type="transmembrane region" description="Helical" evidence="4">
    <location>
        <begin position="79"/>
        <end position="95"/>
    </location>
</feature>
<dbReference type="SMART" id="SM00342">
    <property type="entry name" value="HTH_ARAC"/>
    <property type="match status" value="1"/>
</dbReference>
<keyword evidence="4" id="KW-1133">Transmembrane helix</keyword>
<dbReference type="Proteomes" id="UP000603640">
    <property type="component" value="Unassembled WGS sequence"/>
</dbReference>
<feature type="transmembrane region" description="Helical" evidence="4">
    <location>
        <begin position="225"/>
        <end position="248"/>
    </location>
</feature>
<comment type="caution">
    <text evidence="6">The sequence shown here is derived from an EMBL/GenBank/DDBJ whole genome shotgun (WGS) entry which is preliminary data.</text>
</comment>
<accession>A0A923N5Z5</accession>
<keyword evidence="2" id="KW-0238">DNA-binding</keyword>
<feature type="domain" description="HTH araC/xylS-type" evidence="5">
    <location>
        <begin position="267"/>
        <end position="374"/>
    </location>
</feature>
<keyword evidence="7" id="KW-1185">Reference proteome</keyword>
<keyword evidence="4" id="KW-0472">Membrane</keyword>
<evidence type="ECO:0000313" key="6">
    <source>
        <dbReference type="EMBL" id="MBC5991532.1"/>
    </source>
</evidence>
<keyword evidence="4" id="KW-0812">Transmembrane</keyword>
<evidence type="ECO:0000256" key="3">
    <source>
        <dbReference type="ARBA" id="ARBA00023163"/>
    </source>
</evidence>
<dbReference type="InterPro" id="IPR018062">
    <property type="entry name" value="HTH_AraC-typ_CS"/>
</dbReference>
<keyword evidence="3" id="KW-0804">Transcription</keyword>
<evidence type="ECO:0000313" key="7">
    <source>
        <dbReference type="Proteomes" id="UP000603640"/>
    </source>
</evidence>